<evidence type="ECO:0000256" key="8">
    <source>
        <dbReference type="ARBA" id="ARBA00023012"/>
    </source>
</evidence>
<dbReference type="AlphaFoldDB" id="A0AAC9PT11"/>
<feature type="coiled-coil region" evidence="9">
    <location>
        <begin position="180"/>
        <end position="213"/>
    </location>
</feature>
<dbReference type="Proteomes" id="UP000185511">
    <property type="component" value="Chromosome"/>
</dbReference>
<dbReference type="Pfam" id="PF23539">
    <property type="entry name" value="DUF7134"/>
    <property type="match status" value="1"/>
</dbReference>
<evidence type="ECO:0000259" key="13">
    <source>
        <dbReference type="Pfam" id="PF23539"/>
    </source>
</evidence>
<evidence type="ECO:0000256" key="3">
    <source>
        <dbReference type="ARBA" id="ARBA00022553"/>
    </source>
</evidence>
<keyword evidence="15" id="KW-1185">Reference proteome</keyword>
<accession>A0AAC9PT11</accession>
<gene>
    <name evidence="14" type="ORF">UA74_18125</name>
</gene>
<dbReference type="InterPro" id="IPR055558">
    <property type="entry name" value="DUF7134"/>
</dbReference>
<dbReference type="InterPro" id="IPR011712">
    <property type="entry name" value="Sig_transdc_His_kin_sub3_dim/P"/>
</dbReference>
<dbReference type="SUPFAM" id="SSF55874">
    <property type="entry name" value="ATPase domain of HSP90 chaperone/DNA topoisomerase II/histidine kinase"/>
    <property type="match status" value="1"/>
</dbReference>
<dbReference type="InterPro" id="IPR003594">
    <property type="entry name" value="HATPase_dom"/>
</dbReference>
<evidence type="ECO:0000256" key="6">
    <source>
        <dbReference type="ARBA" id="ARBA00022777"/>
    </source>
</evidence>
<dbReference type="GO" id="GO:0016020">
    <property type="term" value="C:membrane"/>
    <property type="evidence" value="ECO:0007669"/>
    <property type="project" value="InterPro"/>
</dbReference>
<keyword evidence="8" id="KW-0902">Two-component regulatory system</keyword>
<protein>
    <recommendedName>
        <fullName evidence="2">histidine kinase</fullName>
        <ecNumber evidence="2">2.7.13.3</ecNumber>
    </recommendedName>
</protein>
<dbReference type="GO" id="GO:0000155">
    <property type="term" value="F:phosphorelay sensor kinase activity"/>
    <property type="evidence" value="ECO:0007669"/>
    <property type="project" value="InterPro"/>
</dbReference>
<evidence type="ECO:0000256" key="4">
    <source>
        <dbReference type="ARBA" id="ARBA00022679"/>
    </source>
</evidence>
<feature type="transmembrane region" description="Helical" evidence="10">
    <location>
        <begin position="91"/>
        <end position="123"/>
    </location>
</feature>
<feature type="domain" description="DUF7134" evidence="13">
    <location>
        <begin position="32"/>
        <end position="184"/>
    </location>
</feature>
<dbReference type="CDD" id="cd16917">
    <property type="entry name" value="HATPase_UhpB-NarQ-NarX-like"/>
    <property type="match status" value="1"/>
</dbReference>
<dbReference type="InterPro" id="IPR036890">
    <property type="entry name" value="HATPase_C_sf"/>
</dbReference>
<comment type="catalytic activity">
    <reaction evidence="1">
        <text>ATP + protein L-histidine = ADP + protein N-phospho-L-histidine.</text>
        <dbReference type="EC" id="2.7.13.3"/>
    </reaction>
</comment>
<keyword evidence="10" id="KW-0472">Membrane</keyword>
<dbReference type="PANTHER" id="PTHR24421:SF10">
    <property type="entry name" value="NITRATE_NITRITE SENSOR PROTEIN NARQ"/>
    <property type="match status" value="1"/>
</dbReference>
<keyword evidence="10" id="KW-1133">Transmembrane helix</keyword>
<dbReference type="Pfam" id="PF07730">
    <property type="entry name" value="HisKA_3"/>
    <property type="match status" value="1"/>
</dbReference>
<feature type="transmembrane region" description="Helical" evidence="10">
    <location>
        <begin position="135"/>
        <end position="153"/>
    </location>
</feature>
<dbReference type="KEGG" id="acad:UA74_18125"/>
<evidence type="ECO:0000313" key="15">
    <source>
        <dbReference type="Proteomes" id="UP000185511"/>
    </source>
</evidence>
<evidence type="ECO:0000259" key="12">
    <source>
        <dbReference type="Pfam" id="PF07730"/>
    </source>
</evidence>
<evidence type="ECO:0000256" key="9">
    <source>
        <dbReference type="SAM" id="Coils"/>
    </source>
</evidence>
<evidence type="ECO:0000256" key="7">
    <source>
        <dbReference type="ARBA" id="ARBA00022840"/>
    </source>
</evidence>
<feature type="domain" description="Histidine kinase/HSP90-like ATPase" evidence="11">
    <location>
        <begin position="323"/>
        <end position="414"/>
    </location>
</feature>
<keyword evidence="3" id="KW-0597">Phosphoprotein</keyword>
<dbReference type="GO" id="GO:0046983">
    <property type="term" value="F:protein dimerization activity"/>
    <property type="evidence" value="ECO:0007669"/>
    <property type="project" value="InterPro"/>
</dbReference>
<dbReference type="Gene3D" id="1.20.5.1930">
    <property type="match status" value="1"/>
</dbReference>
<keyword evidence="6 14" id="KW-0418">Kinase</keyword>
<dbReference type="PANTHER" id="PTHR24421">
    <property type="entry name" value="NITRATE/NITRITE SENSOR PROTEIN NARX-RELATED"/>
    <property type="match status" value="1"/>
</dbReference>
<keyword evidence="5" id="KW-0547">Nucleotide-binding</keyword>
<keyword evidence="10" id="KW-0812">Transmembrane</keyword>
<dbReference type="Gene3D" id="3.30.565.10">
    <property type="entry name" value="Histidine kinase-like ATPase, C-terminal domain"/>
    <property type="match status" value="1"/>
</dbReference>
<dbReference type="InterPro" id="IPR050482">
    <property type="entry name" value="Sensor_HK_TwoCompSys"/>
</dbReference>
<organism evidence="14 15">
    <name type="scientific">Actinoalloteichus fjordicus</name>
    <dbReference type="NCBI Taxonomy" id="1612552"/>
    <lineage>
        <taxon>Bacteria</taxon>
        <taxon>Bacillati</taxon>
        <taxon>Actinomycetota</taxon>
        <taxon>Actinomycetes</taxon>
        <taxon>Pseudonocardiales</taxon>
        <taxon>Pseudonocardiaceae</taxon>
        <taxon>Actinoalloteichus</taxon>
    </lineage>
</organism>
<proteinExistence type="predicted"/>
<reference evidence="15" key="1">
    <citation type="submission" date="2016-06" db="EMBL/GenBank/DDBJ databases">
        <title>Complete genome sequence of Actinoalloteichus fjordicus DSM 46855 (=ADI127-17), type strain of the new species Actinoalloteichus fjordicus.</title>
        <authorList>
            <person name="Ruckert C."/>
            <person name="Nouioui I."/>
            <person name="Willmese J."/>
            <person name="van Wezel G."/>
            <person name="Klenk H.-P."/>
            <person name="Kalinowski J."/>
            <person name="Zotchev S.B."/>
        </authorList>
    </citation>
    <scope>NUCLEOTIDE SEQUENCE [LARGE SCALE GENOMIC DNA]</scope>
    <source>
        <strain evidence="15">ADI127-7</strain>
    </source>
</reference>
<evidence type="ECO:0000256" key="2">
    <source>
        <dbReference type="ARBA" id="ARBA00012438"/>
    </source>
</evidence>
<keyword evidence="4" id="KW-0808">Transferase</keyword>
<evidence type="ECO:0000256" key="5">
    <source>
        <dbReference type="ARBA" id="ARBA00022741"/>
    </source>
</evidence>
<feature type="transmembrane region" description="Helical" evidence="10">
    <location>
        <begin position="68"/>
        <end position="85"/>
    </location>
</feature>
<keyword evidence="9" id="KW-0175">Coiled coil</keyword>
<evidence type="ECO:0000256" key="10">
    <source>
        <dbReference type="SAM" id="Phobius"/>
    </source>
</evidence>
<dbReference type="GO" id="GO:0005524">
    <property type="term" value="F:ATP binding"/>
    <property type="evidence" value="ECO:0007669"/>
    <property type="project" value="UniProtKB-KW"/>
</dbReference>
<feature type="domain" description="Signal transduction histidine kinase subgroup 3 dimerisation and phosphoacceptor" evidence="12">
    <location>
        <begin position="212"/>
        <end position="277"/>
    </location>
</feature>
<dbReference type="Pfam" id="PF02518">
    <property type="entry name" value="HATPase_c"/>
    <property type="match status" value="1"/>
</dbReference>
<evidence type="ECO:0000259" key="11">
    <source>
        <dbReference type="Pfam" id="PF02518"/>
    </source>
</evidence>
<dbReference type="EMBL" id="CP016076">
    <property type="protein sequence ID" value="APU15653.1"/>
    <property type="molecule type" value="Genomic_DNA"/>
</dbReference>
<name>A0AAC9PT11_9PSEU</name>
<evidence type="ECO:0000256" key="1">
    <source>
        <dbReference type="ARBA" id="ARBA00000085"/>
    </source>
</evidence>
<keyword evidence="7" id="KW-0067">ATP-binding</keyword>
<sequence>MATVVSGCMKGATRPVMRQPVGASVSPTTASNWSSRHSRLIDGITIAVIFAYSGSHITTFLEHAEQAVVFGLLGVSVFLCVPYLFRRAHPVAAFGVMFAAACVQVLFDAGLLVADVTLVFAVFSLAARFPWTQSGWSVVAVLLWLPVAAMPYVDDGYLGVGAMVQFMIGVLLVWLAGTLQRARRELVASLRDRARELERQRDAQARISAAEERARIAREIHDIVSHSLGTMVVMADAASRTVETAPVEAGRAMARVRDTGRAAMTEMRRMLDVLRDDDTASRVPQPGLAGLDRLVDELRATGLRVDVAVVGDPVALPAGMDLAAYRIIQEALTNARRHGGTLLSIVDVAVHYHEDAVELRVRDDGQNPPEDPWTGGKGGHGLIGMRERITAYGGTLHAGPRLRGGFDVRAVLPIEGDR</sequence>
<feature type="transmembrane region" description="Helical" evidence="10">
    <location>
        <begin position="159"/>
        <end position="177"/>
    </location>
</feature>
<evidence type="ECO:0000313" key="14">
    <source>
        <dbReference type="EMBL" id="APU15653.1"/>
    </source>
</evidence>
<dbReference type="EC" id="2.7.13.3" evidence="2"/>